<dbReference type="InterPro" id="IPR051784">
    <property type="entry name" value="Nod_factor_ABC_transporter"/>
</dbReference>
<dbReference type="AlphaFoldDB" id="A0A6N4A6T0"/>
<evidence type="ECO:0000256" key="5">
    <source>
        <dbReference type="RuleBase" id="RU361157"/>
    </source>
</evidence>
<evidence type="ECO:0000313" key="9">
    <source>
        <dbReference type="Proteomes" id="UP000181728"/>
    </source>
</evidence>
<keyword evidence="5" id="KW-1003">Cell membrane</keyword>
<dbReference type="GO" id="GO:0005886">
    <property type="term" value="C:plasma membrane"/>
    <property type="evidence" value="ECO:0007669"/>
    <property type="project" value="UniProtKB-SubCell"/>
</dbReference>
<protein>
    <recommendedName>
        <fullName evidence="5">Transport permease protein</fullName>
    </recommendedName>
</protein>
<evidence type="ECO:0000256" key="4">
    <source>
        <dbReference type="ARBA" id="ARBA00023136"/>
    </source>
</evidence>
<dbReference type="Proteomes" id="UP001281024">
    <property type="component" value="Unassembled WGS sequence"/>
</dbReference>
<reference evidence="8 9" key="1">
    <citation type="journal article" date="2016" name="BMC Genomics">
        <title>Consensus pan-genome assembly of the specialised wine bacterium Oenococcus oeni.</title>
        <authorList>
            <person name="Sternes P.R."/>
            <person name="Borneman A.R."/>
        </authorList>
    </citation>
    <scope>NUCLEOTIDE SEQUENCE [LARGE SCALE GENOMIC DNA]</scope>
    <source>
        <strain evidence="8 9">AWRIB661</strain>
    </source>
</reference>
<dbReference type="InterPro" id="IPR013525">
    <property type="entry name" value="ABC2_TM"/>
</dbReference>
<evidence type="ECO:0000256" key="2">
    <source>
        <dbReference type="ARBA" id="ARBA00022692"/>
    </source>
</evidence>
<name>A0A6N4A6T0_OENOE</name>
<sequence length="290" mass="32532">MFSLMKRNLTLYFKDRSGLFFSILSSLIVLGLYIVFLKNGMLKNWSEVPHTVKVLDPWLIGGMLSVTATTTTLAGINRLVKDREQQQLQDFLITPVKPFLIQLGYFLSAVVIGIIMQIIVFLTAWGYFAYSDNIEVETNVFLPLLGLAIINAFSASAISLLVVTFIKKLTTLSTVSSIISTASGFFSGIYIPIGSLPTFAQTLIKIYPGSYSASLYRRLLMNNQLSSSFKHLSNNELIDFKKQLGIGYQWQSMTSSTQEFSVLIIALLAALLIVAFKSFFENRLRKDRRL</sequence>
<comment type="subcellular location">
    <subcellularLocation>
        <location evidence="5">Cell membrane</location>
        <topology evidence="5">Multi-pass membrane protein</topology>
    </subcellularLocation>
    <subcellularLocation>
        <location evidence="1">Membrane</location>
        <topology evidence="1">Multi-pass membrane protein</topology>
    </subcellularLocation>
</comment>
<dbReference type="RefSeq" id="WP_002824375.1">
    <property type="nucleotide sequence ID" value="NZ_CP014324.1"/>
</dbReference>
<keyword evidence="3 5" id="KW-1133">Transmembrane helix</keyword>
<evidence type="ECO:0000259" key="6">
    <source>
        <dbReference type="PROSITE" id="PS51012"/>
    </source>
</evidence>
<feature type="transmembrane region" description="Helical" evidence="5">
    <location>
        <begin position="100"/>
        <end position="128"/>
    </location>
</feature>
<dbReference type="PANTHER" id="PTHR43229">
    <property type="entry name" value="NODULATION PROTEIN J"/>
    <property type="match status" value="1"/>
</dbReference>
<dbReference type="Pfam" id="PF01061">
    <property type="entry name" value="ABC2_membrane"/>
    <property type="match status" value="1"/>
</dbReference>
<feature type="transmembrane region" description="Helical" evidence="5">
    <location>
        <begin position="20"/>
        <end position="37"/>
    </location>
</feature>
<keyword evidence="5" id="KW-0813">Transport</keyword>
<evidence type="ECO:0000256" key="3">
    <source>
        <dbReference type="ARBA" id="ARBA00022989"/>
    </source>
</evidence>
<comment type="caution">
    <text evidence="8">The sequence shown here is derived from an EMBL/GenBank/DDBJ whole genome shotgun (WGS) entry which is preliminary data.</text>
</comment>
<accession>A0A6N4A6T0</accession>
<feature type="transmembrane region" description="Helical" evidence="5">
    <location>
        <begin position="260"/>
        <end position="280"/>
    </location>
</feature>
<evidence type="ECO:0000313" key="7">
    <source>
        <dbReference type="EMBL" id="MDV7715769.1"/>
    </source>
</evidence>
<dbReference type="InterPro" id="IPR047817">
    <property type="entry name" value="ABC2_TM_bact-type"/>
</dbReference>
<dbReference type="EMBL" id="WERV01000007">
    <property type="protein sequence ID" value="MDV7715769.1"/>
    <property type="molecule type" value="Genomic_DNA"/>
</dbReference>
<comment type="similarity">
    <text evidence="5">Belongs to the ABC-2 integral membrane protein family.</text>
</comment>
<reference evidence="7" key="2">
    <citation type="submission" date="2019-10" db="EMBL/GenBank/DDBJ databases">
        <title>Malate fermentation in French cider.</title>
        <authorList>
            <person name="Cousin F.J."/>
            <person name="Medina Fernandez S."/>
            <person name="Misery B."/>
            <person name="Laplace J.-M."/>
            <person name="Cretenet M."/>
        </authorList>
    </citation>
    <scope>NUCLEOTIDE SEQUENCE</scope>
    <source>
        <strain evidence="7">UCMA15129</strain>
    </source>
</reference>
<keyword evidence="2 5" id="KW-0812">Transmembrane</keyword>
<evidence type="ECO:0000313" key="8">
    <source>
        <dbReference type="EMBL" id="OIM21521.1"/>
    </source>
</evidence>
<feature type="domain" description="ABC transmembrane type-2" evidence="6">
    <location>
        <begin position="17"/>
        <end position="283"/>
    </location>
</feature>
<feature type="transmembrane region" description="Helical" evidence="5">
    <location>
        <begin position="140"/>
        <end position="163"/>
    </location>
</feature>
<keyword evidence="4 5" id="KW-0472">Membrane</keyword>
<gene>
    <name evidence="8" type="ORF">ATX59_03440</name>
    <name evidence="7" type="ORF">GA838_08515</name>
</gene>
<proteinExistence type="inferred from homology"/>
<dbReference type="EMBL" id="MLOK01000031">
    <property type="protein sequence ID" value="OIM21521.1"/>
    <property type="molecule type" value="Genomic_DNA"/>
</dbReference>
<feature type="transmembrane region" description="Helical" evidence="5">
    <location>
        <begin position="175"/>
        <end position="193"/>
    </location>
</feature>
<dbReference type="PROSITE" id="PS51012">
    <property type="entry name" value="ABC_TM2"/>
    <property type="match status" value="1"/>
</dbReference>
<evidence type="ECO:0000256" key="1">
    <source>
        <dbReference type="ARBA" id="ARBA00004141"/>
    </source>
</evidence>
<dbReference type="Proteomes" id="UP000181728">
    <property type="component" value="Unassembled WGS sequence"/>
</dbReference>
<dbReference type="GO" id="GO:0140359">
    <property type="term" value="F:ABC-type transporter activity"/>
    <property type="evidence" value="ECO:0007669"/>
    <property type="project" value="InterPro"/>
</dbReference>
<feature type="transmembrane region" description="Helical" evidence="5">
    <location>
        <begin position="57"/>
        <end position="80"/>
    </location>
</feature>
<organism evidence="8 9">
    <name type="scientific">Oenococcus oeni</name>
    <name type="common">Leuconostoc oenos</name>
    <dbReference type="NCBI Taxonomy" id="1247"/>
    <lineage>
        <taxon>Bacteria</taxon>
        <taxon>Bacillati</taxon>
        <taxon>Bacillota</taxon>
        <taxon>Bacilli</taxon>
        <taxon>Lactobacillales</taxon>
        <taxon>Lactobacillaceae</taxon>
        <taxon>Oenococcus</taxon>
    </lineage>
</organism>
<dbReference type="PANTHER" id="PTHR43229:SF2">
    <property type="entry name" value="NODULATION PROTEIN J"/>
    <property type="match status" value="1"/>
</dbReference>